<dbReference type="InParanoid" id="A0A6P7ZII5"/>
<dbReference type="Pfam" id="PF00989">
    <property type="entry name" value="PAS"/>
    <property type="match status" value="1"/>
</dbReference>
<evidence type="ECO:0000259" key="9">
    <source>
        <dbReference type="PROSITE" id="PS50888"/>
    </source>
</evidence>
<dbReference type="InterPro" id="IPR036638">
    <property type="entry name" value="HLH_DNA-bd_sf"/>
</dbReference>
<dbReference type="Gene3D" id="3.30.450.20">
    <property type="entry name" value="PAS domain"/>
    <property type="match status" value="2"/>
</dbReference>
<dbReference type="CTD" id="4861"/>
<evidence type="ECO:0000256" key="6">
    <source>
        <dbReference type="ARBA" id="ARBA00023242"/>
    </source>
</evidence>
<dbReference type="SUPFAM" id="SSF55785">
    <property type="entry name" value="PYP-like sensor domain (PAS domain)"/>
    <property type="match status" value="2"/>
</dbReference>
<dbReference type="InterPro" id="IPR011598">
    <property type="entry name" value="bHLH_dom"/>
</dbReference>
<reference evidence="10" key="1">
    <citation type="submission" date="2024-06" db="UniProtKB">
        <authorList>
            <consortium name="RefSeq"/>
        </authorList>
    </citation>
    <scope>NUCLEOTIDE SEQUENCE [LARGE SCALE GENOMIC DNA]</scope>
</reference>
<dbReference type="CDD" id="cd19731">
    <property type="entry name" value="bHLH-PAS_NPAS1_PASD5"/>
    <property type="match status" value="1"/>
</dbReference>
<accession>A0A6P7ZII5</accession>
<dbReference type="GO" id="GO:0000981">
    <property type="term" value="F:DNA-binding transcription factor activity, RNA polymerase II-specific"/>
    <property type="evidence" value="ECO:0007669"/>
    <property type="project" value="TreeGrafter"/>
</dbReference>
<dbReference type="FunFam" id="4.10.280.10:FF:000007">
    <property type="entry name" value="single-minded homolog 1 isoform X1"/>
    <property type="match status" value="1"/>
</dbReference>
<dbReference type="SMART" id="SM00091">
    <property type="entry name" value="PAS"/>
    <property type="match status" value="2"/>
</dbReference>
<feature type="compositionally biased region" description="Polar residues" evidence="7">
    <location>
        <begin position="184"/>
        <end position="198"/>
    </location>
</feature>
<dbReference type="InterPro" id="IPR013767">
    <property type="entry name" value="PAS_fold"/>
</dbReference>
<proteinExistence type="predicted"/>
<dbReference type="InterPro" id="IPR035965">
    <property type="entry name" value="PAS-like_dom_sf"/>
</dbReference>
<evidence type="ECO:0000256" key="5">
    <source>
        <dbReference type="ARBA" id="ARBA00023163"/>
    </source>
</evidence>
<dbReference type="GO" id="GO:0005634">
    <property type="term" value="C:nucleus"/>
    <property type="evidence" value="ECO:0007669"/>
    <property type="project" value="UniProtKB-SubCell"/>
</dbReference>
<dbReference type="SMART" id="SM00353">
    <property type="entry name" value="HLH"/>
    <property type="match status" value="1"/>
</dbReference>
<feature type="domain" description="BHLH" evidence="9">
    <location>
        <begin position="19"/>
        <end position="72"/>
    </location>
</feature>
<evidence type="ECO:0000256" key="4">
    <source>
        <dbReference type="ARBA" id="ARBA00023125"/>
    </source>
</evidence>
<dbReference type="FunFam" id="3.30.450.20:FF:000021">
    <property type="entry name" value="Neuronal PAS domain-containing protein 3"/>
    <property type="match status" value="1"/>
</dbReference>
<dbReference type="Pfam" id="PF23171">
    <property type="entry name" value="bHLH_HIF1A"/>
    <property type="match status" value="1"/>
</dbReference>
<dbReference type="AlphaFoldDB" id="A0A6P7ZII5"/>
<dbReference type="PROSITE" id="PS50888">
    <property type="entry name" value="BHLH"/>
    <property type="match status" value="1"/>
</dbReference>
<reference evidence="11" key="2">
    <citation type="submission" date="2025-08" db="UniProtKB">
        <authorList>
            <consortium name="RefSeq"/>
        </authorList>
    </citation>
    <scope>IDENTIFICATION</scope>
</reference>
<dbReference type="GO" id="GO:0046983">
    <property type="term" value="F:protein dimerization activity"/>
    <property type="evidence" value="ECO:0007669"/>
    <property type="project" value="InterPro"/>
</dbReference>
<dbReference type="CDD" id="cd00130">
    <property type="entry name" value="PAS"/>
    <property type="match status" value="2"/>
</dbReference>
<dbReference type="KEGG" id="muo:115480998"/>
<dbReference type="RefSeq" id="XP_030075841.1">
    <property type="nucleotide sequence ID" value="XM_030219981.1"/>
</dbReference>
<dbReference type="SUPFAM" id="SSF47459">
    <property type="entry name" value="HLH, helix-loop-helix DNA-binding domain"/>
    <property type="match status" value="1"/>
</dbReference>
<dbReference type="Pfam" id="PF08447">
    <property type="entry name" value="PAS_3"/>
    <property type="match status" value="1"/>
</dbReference>
<gene>
    <name evidence="11" type="primary">NPAS1</name>
</gene>
<keyword evidence="10" id="KW-1185">Reference proteome</keyword>
<evidence type="ECO:0000256" key="3">
    <source>
        <dbReference type="ARBA" id="ARBA00023015"/>
    </source>
</evidence>
<dbReference type="PROSITE" id="PS50112">
    <property type="entry name" value="PAS"/>
    <property type="match status" value="2"/>
</dbReference>
<keyword evidence="4" id="KW-0238">DNA-binding</keyword>
<evidence type="ECO:0000313" key="11">
    <source>
        <dbReference type="RefSeq" id="XP_030075841.1"/>
    </source>
</evidence>
<dbReference type="GO" id="GO:0000977">
    <property type="term" value="F:RNA polymerase II transcription regulatory region sequence-specific DNA binding"/>
    <property type="evidence" value="ECO:0007669"/>
    <property type="project" value="TreeGrafter"/>
</dbReference>
<dbReference type="PANTHER" id="PTHR23043:SF25">
    <property type="entry name" value="NEURONAL PAS DOMAIN-CONTAINING PROTEIN 1"/>
    <property type="match status" value="1"/>
</dbReference>
<feature type="region of interest" description="Disordered" evidence="7">
    <location>
        <begin position="184"/>
        <end position="207"/>
    </location>
</feature>
<dbReference type="OrthoDB" id="6021714at2759"/>
<keyword evidence="3" id="KW-0805">Transcription regulation</keyword>
<feature type="region of interest" description="Disordered" evidence="7">
    <location>
        <begin position="496"/>
        <end position="531"/>
    </location>
</feature>
<dbReference type="GeneID" id="115480998"/>
<dbReference type="Proteomes" id="UP000515156">
    <property type="component" value="Chromosome 11"/>
</dbReference>
<evidence type="ECO:0000256" key="7">
    <source>
        <dbReference type="SAM" id="MobiDB-lite"/>
    </source>
</evidence>
<evidence type="ECO:0000256" key="2">
    <source>
        <dbReference type="ARBA" id="ARBA00022737"/>
    </source>
</evidence>
<organism evidence="10 11">
    <name type="scientific">Microcaecilia unicolor</name>
    <dbReference type="NCBI Taxonomy" id="1415580"/>
    <lineage>
        <taxon>Eukaryota</taxon>
        <taxon>Metazoa</taxon>
        <taxon>Chordata</taxon>
        <taxon>Craniata</taxon>
        <taxon>Vertebrata</taxon>
        <taxon>Euteleostomi</taxon>
        <taxon>Amphibia</taxon>
        <taxon>Gymnophiona</taxon>
        <taxon>Siphonopidae</taxon>
        <taxon>Microcaecilia</taxon>
    </lineage>
</organism>
<feature type="domain" description="PAS" evidence="8">
    <location>
        <begin position="121"/>
        <end position="185"/>
    </location>
</feature>
<keyword evidence="2" id="KW-0677">Repeat</keyword>
<protein>
    <submittedName>
        <fullName evidence="11">Neuronal PAS domain-containing protein 1</fullName>
    </submittedName>
</protein>
<name>A0A6P7ZII5_9AMPH</name>
<dbReference type="FunFam" id="3.30.450.20:FF:000025">
    <property type="entry name" value="Neuronal PAS domain protein 3 isoform 1"/>
    <property type="match status" value="1"/>
</dbReference>
<feature type="domain" description="PAS" evidence="8">
    <location>
        <begin position="286"/>
        <end position="341"/>
    </location>
</feature>
<dbReference type="Gene3D" id="4.10.280.10">
    <property type="entry name" value="Helix-loop-helix DNA-binding domain"/>
    <property type="match status" value="1"/>
</dbReference>
<evidence type="ECO:0000313" key="10">
    <source>
        <dbReference type="Proteomes" id="UP000515156"/>
    </source>
</evidence>
<dbReference type="PANTHER" id="PTHR23043">
    <property type="entry name" value="HYPOXIA-INDUCIBLE FACTOR 1 ALPHA"/>
    <property type="match status" value="1"/>
</dbReference>
<dbReference type="InterPro" id="IPR013655">
    <property type="entry name" value="PAS_fold_3"/>
</dbReference>
<dbReference type="InterPro" id="IPR000014">
    <property type="entry name" value="PAS"/>
</dbReference>
<comment type="subcellular location">
    <subcellularLocation>
        <location evidence="1">Nucleus</location>
    </subcellularLocation>
</comment>
<keyword evidence="5" id="KW-0804">Transcription</keyword>
<keyword evidence="6" id="KW-0539">Nucleus</keyword>
<evidence type="ECO:0000259" key="8">
    <source>
        <dbReference type="PROSITE" id="PS50112"/>
    </source>
</evidence>
<sequence>MPFLTIHDLDVHMESLHALRKEKSRNAARSRRGKENFEFYELAKMLPIPGAISSQLDKASIIRLTISYLRMRDFASQGDLPWGWCSEGNAPRTVVEAPGSQGKRKATSLSEGIIEQHLGGHILQSLDGFVFALSQEGKFLYISETVSIYLGLSQVELTGSSMFDYIHPGDHSEAAEQLGLKLPTKSSKSANQKPSCITSSSSSLLHSSDSDLERSFFIRMKSTLIKRGLHVKSSGFKVVHVTGRLHLLSSSCTHSVPSRVLGLVALAHTLPPSIPNEVRIDCHMFVFRVNVDLQIVYCESRITDYMDLSPSELVGKSCYQFVHVEDVEGIRQSHIDLLRKGQVVTQYYRWLQKSAGFVWVQSYATVSVNLKNPTERHMVWLNYILSKPDYKTIPLDMCQLPTMKSECSKVGETSAMEPDDKKHDSSLEIKLGNPYTTWNTGAHSTAKERNVTGPIEADCKSKGSSINPSEAEEIQKGMAMHKKRIKLEVFRDGEIANSESGKSASEEEADRMAPKMDQRINGYRWKGDPPRFHTSGYPPVIQAQRNPDEAATLGLCIKTQQPLAPAYKGRMWDYMTFMEGSCTRNTALPMEKHSLRQPSSSLYVSIPEDVLITPETDNSNGGGPHKVPLAASSPQGGFIHLHPAASLETMSPPFSGSSSEDRAAIMPLGYPNETEILQQFQARNMVLPLMHQLRGELSQQHSISSTLISSQSLYSTSTIRYASADTSLAMKGNTGPTSHPIGFIDLGSTETKMPIELMYHHHLHRLNVMPSSTGFATIEHLFPSLSLSLGPVSTQRAAEWKESHGTSTGTFS</sequence>
<evidence type="ECO:0000256" key="1">
    <source>
        <dbReference type="ARBA" id="ARBA00004123"/>
    </source>
</evidence>